<organism evidence="1">
    <name type="scientific">marine metagenome</name>
    <dbReference type="NCBI Taxonomy" id="408172"/>
    <lineage>
        <taxon>unclassified sequences</taxon>
        <taxon>metagenomes</taxon>
        <taxon>ecological metagenomes</taxon>
    </lineage>
</organism>
<dbReference type="AlphaFoldDB" id="A0A381WVL2"/>
<gene>
    <name evidence="1" type="ORF">METZ01_LOCUS108801</name>
</gene>
<accession>A0A381WVL2</accession>
<proteinExistence type="predicted"/>
<reference evidence="1" key="1">
    <citation type="submission" date="2018-05" db="EMBL/GenBank/DDBJ databases">
        <authorList>
            <person name="Lanie J.A."/>
            <person name="Ng W.-L."/>
            <person name="Kazmierczak K.M."/>
            <person name="Andrzejewski T.M."/>
            <person name="Davidsen T.M."/>
            <person name="Wayne K.J."/>
            <person name="Tettelin H."/>
            <person name="Glass J.I."/>
            <person name="Rusch D."/>
            <person name="Podicherti R."/>
            <person name="Tsui H.-C.T."/>
            <person name="Winkler M.E."/>
        </authorList>
    </citation>
    <scope>NUCLEOTIDE SEQUENCE</scope>
</reference>
<dbReference type="EMBL" id="UINC01012869">
    <property type="protein sequence ID" value="SVA55947.1"/>
    <property type="molecule type" value="Genomic_DNA"/>
</dbReference>
<evidence type="ECO:0000313" key="1">
    <source>
        <dbReference type="EMBL" id="SVA55947.1"/>
    </source>
</evidence>
<name>A0A381WVL2_9ZZZZ</name>
<evidence type="ECO:0008006" key="2">
    <source>
        <dbReference type="Google" id="ProtNLM"/>
    </source>
</evidence>
<protein>
    <recommendedName>
        <fullName evidence="2">C2H2-type domain-containing protein</fullName>
    </recommendedName>
</protein>
<sequence length="70" mass="8068">MAEKKRSNEKEDVAQSFSTDDRVCETCGRRLGAEEKLRALPADRPTCLNCSNSYYNRGTKHRHPTKLHPY</sequence>